<sequence>MGRIAERGAIGNCHKCGNKAMLDGHGYCVVCLDKLVEEWTPPIYEKPVKDEVWRAKNKVWQKKYYETHKAQCNRRTVECHRRRRLTHPEMLIKDRERQRIIREANRHPCIDCGKPCDKASTRCRPYNYELLRSRENPWRLHRLVLSEAGAKANIIFDSKANIIVGRNKCLAHLNLSDLIATYIKDILPQGLPVTMGNSV</sequence>
<reference evidence="1" key="1">
    <citation type="journal article" date="2015" name="Nature">
        <title>Complex archaea that bridge the gap between prokaryotes and eukaryotes.</title>
        <authorList>
            <person name="Spang A."/>
            <person name="Saw J.H."/>
            <person name="Jorgensen S.L."/>
            <person name="Zaremba-Niedzwiedzka K."/>
            <person name="Martijn J."/>
            <person name="Lind A.E."/>
            <person name="van Eijk R."/>
            <person name="Schleper C."/>
            <person name="Guy L."/>
            <person name="Ettema T.J."/>
        </authorList>
    </citation>
    <scope>NUCLEOTIDE SEQUENCE</scope>
</reference>
<name>A0A0F9G7X7_9ZZZZ</name>
<protein>
    <submittedName>
        <fullName evidence="1">Uncharacterized protein</fullName>
    </submittedName>
</protein>
<evidence type="ECO:0000313" key="1">
    <source>
        <dbReference type="EMBL" id="KKL65605.1"/>
    </source>
</evidence>
<accession>A0A0F9G7X7</accession>
<organism evidence="1">
    <name type="scientific">marine sediment metagenome</name>
    <dbReference type="NCBI Taxonomy" id="412755"/>
    <lineage>
        <taxon>unclassified sequences</taxon>
        <taxon>metagenomes</taxon>
        <taxon>ecological metagenomes</taxon>
    </lineage>
</organism>
<dbReference type="AlphaFoldDB" id="A0A0F9G7X7"/>
<comment type="caution">
    <text evidence="1">The sequence shown here is derived from an EMBL/GenBank/DDBJ whole genome shotgun (WGS) entry which is preliminary data.</text>
</comment>
<proteinExistence type="predicted"/>
<feature type="non-terminal residue" evidence="1">
    <location>
        <position position="199"/>
    </location>
</feature>
<dbReference type="EMBL" id="LAZR01027481">
    <property type="protein sequence ID" value="KKL65605.1"/>
    <property type="molecule type" value="Genomic_DNA"/>
</dbReference>
<gene>
    <name evidence="1" type="ORF">LCGC14_2153350</name>
</gene>